<evidence type="ECO:0000256" key="4">
    <source>
        <dbReference type="ARBA" id="ARBA00022993"/>
    </source>
</evidence>
<evidence type="ECO:0000313" key="20">
    <source>
        <dbReference type="Proteomes" id="UP000284514"/>
    </source>
</evidence>
<keyword evidence="2 5" id="KW-0547">Nucleotide-binding</keyword>
<dbReference type="EMBL" id="QRXV01000006">
    <property type="protein sequence ID" value="RGU40019.1"/>
    <property type="molecule type" value="Genomic_DNA"/>
</dbReference>
<evidence type="ECO:0000313" key="12">
    <source>
        <dbReference type="EMBL" id="RGU40019.1"/>
    </source>
</evidence>
<reference evidence="17 18" key="2">
    <citation type="submission" date="2018-08" db="EMBL/GenBank/DDBJ databases">
        <title>A genome reference for cultivated species of the human gut microbiota.</title>
        <authorList>
            <person name="Zou Y."/>
            <person name="Xue W."/>
            <person name="Luo G."/>
        </authorList>
    </citation>
    <scope>NUCLEOTIDE SEQUENCE [LARGE SCALE GENOMIC DNA]</scope>
    <source>
        <strain evidence="12 19">AF17-20</strain>
        <strain evidence="15 18">AM18-14LB</strain>
        <strain evidence="14 21">AM27-46</strain>
        <strain evidence="13 20">AM34-25</strain>
        <strain evidence="11 17">OM07-9</strain>
    </source>
</reference>
<evidence type="ECO:0000313" key="23">
    <source>
        <dbReference type="Proteomes" id="UP000466952"/>
    </source>
</evidence>
<dbReference type="Gene3D" id="3.40.50.300">
    <property type="entry name" value="P-loop containing nucleotide triphosphate hydrolases"/>
    <property type="match status" value="1"/>
</dbReference>
<organism evidence="12 19">
    <name type="scientific">Bacteroides uniformis</name>
    <dbReference type="NCBI Taxonomy" id="820"/>
    <lineage>
        <taxon>Bacteria</taxon>
        <taxon>Pseudomonadati</taxon>
        <taxon>Bacteroidota</taxon>
        <taxon>Bacteroidia</taxon>
        <taxon>Bacteroidales</taxon>
        <taxon>Bacteroidaceae</taxon>
        <taxon>Bacteroides</taxon>
    </lineage>
</organism>
<dbReference type="InterPro" id="IPR027417">
    <property type="entry name" value="P-loop_NTPase"/>
</dbReference>
<comment type="function">
    <text evidence="5">Catalyzes the phosphorylation of the 3'-hydroxyl group of dephosphocoenzyme A to form coenzyme A.</text>
</comment>
<dbReference type="EC" id="2.7.1.24" evidence="5 6"/>
<comment type="pathway">
    <text evidence="5">Cofactor biosynthesis; coenzyme A biosynthesis; CoA from (R)-pantothenate: step 5/5.</text>
</comment>
<reference evidence="22 23" key="3">
    <citation type="journal article" date="2019" name="Nat. Med.">
        <title>A library of human gut bacterial isolates paired with longitudinal multiomics data enables mechanistic microbiome research.</title>
        <authorList>
            <person name="Poyet M."/>
            <person name="Groussin M."/>
            <person name="Gibbons S.M."/>
            <person name="Avila-Pacheco J."/>
            <person name="Jiang X."/>
            <person name="Kearney S.M."/>
            <person name="Perrotta A.R."/>
            <person name="Berdy B."/>
            <person name="Zhao S."/>
            <person name="Lieberman T.D."/>
            <person name="Swanson P.K."/>
            <person name="Smith M."/>
            <person name="Roesemann S."/>
            <person name="Alexander J.E."/>
            <person name="Rich S.A."/>
            <person name="Livny J."/>
            <person name="Vlamakis H."/>
            <person name="Clish C."/>
            <person name="Bullock K."/>
            <person name="Deik A."/>
            <person name="Scott J."/>
            <person name="Pierce K.A."/>
            <person name="Xavier R.J."/>
            <person name="Alm E.J."/>
        </authorList>
    </citation>
    <scope>NUCLEOTIDE SEQUENCE [LARGE SCALE GENOMIC DNA]</scope>
    <source>
        <strain evidence="9 23">BIOML-A11</strain>
        <strain evidence="8 22">BIOML-A42</strain>
    </source>
</reference>
<evidence type="ECO:0000313" key="17">
    <source>
        <dbReference type="Proteomes" id="UP000261295"/>
    </source>
</evidence>
<dbReference type="Proteomes" id="UP000095766">
    <property type="component" value="Unassembled WGS sequence"/>
</dbReference>
<comment type="subcellular location">
    <subcellularLocation>
        <location evidence="5">Cytoplasm</location>
    </subcellularLocation>
</comment>
<dbReference type="EMBL" id="QSTL01000002">
    <property type="protein sequence ID" value="RGM57957.1"/>
    <property type="molecule type" value="Genomic_DNA"/>
</dbReference>
<evidence type="ECO:0000313" key="18">
    <source>
        <dbReference type="Proteomes" id="UP000283766"/>
    </source>
</evidence>
<dbReference type="EMBL" id="CZAO01000001">
    <property type="protein sequence ID" value="CUO76936.1"/>
    <property type="molecule type" value="Genomic_DNA"/>
</dbReference>
<keyword evidence="5" id="KW-0963">Cytoplasm</keyword>
<protein>
    <recommendedName>
        <fullName evidence="5 6">Dephospho-CoA kinase</fullName>
        <ecNumber evidence="5 6">2.7.1.24</ecNumber>
    </recommendedName>
    <alternativeName>
        <fullName evidence="5">Dephosphocoenzyme A kinase</fullName>
    </alternativeName>
</protein>
<sequence>MAIKIGITGGIGSGKSMVSRLLEVLGVPVYISDLETKRLMASDSLIREDLSALLGAEVYAGGTLNKPLLASYLFGSPEHAKEINCIVHPRVKEDFRRWTQCRTAFPIVGIESAILVEAGFAGEVDAIVMVYAPEEVRILRAVRRDASSRELIEKRIRSQMNDEEKRKYADFVIVNDGETPLIPQVLELIGSLSEKMHYLLRK</sequence>
<evidence type="ECO:0000256" key="2">
    <source>
        <dbReference type="ARBA" id="ARBA00022741"/>
    </source>
</evidence>
<comment type="similarity">
    <text evidence="1 5">Belongs to the CoaE family.</text>
</comment>
<dbReference type="Proteomes" id="UP000466952">
    <property type="component" value="Unassembled WGS sequence"/>
</dbReference>
<evidence type="ECO:0000313" key="21">
    <source>
        <dbReference type="Proteomes" id="UP000284640"/>
    </source>
</evidence>
<gene>
    <name evidence="5 7" type="primary">coaE</name>
    <name evidence="15" type="ORF">DW216_02625</name>
    <name evidence="14" type="ORF">DW729_03525</name>
    <name evidence="13" type="ORF">DW831_11810</name>
    <name evidence="12" type="ORF">DWW83_07835</name>
    <name evidence="11" type="ORF">DXC07_04020</name>
    <name evidence="7" type="ORF">ERS852510_00051</name>
    <name evidence="9" type="ORF">GAP55_14820</name>
    <name evidence="8" type="ORF">GAQ56_05610</name>
    <name evidence="10" type="ORF">POZ24_16985</name>
</gene>
<name>A0A174GVB5_BACUN</name>
<evidence type="ECO:0000313" key="7">
    <source>
        <dbReference type="EMBL" id="CUO76936.1"/>
    </source>
</evidence>
<dbReference type="EMBL" id="WCUV01000003">
    <property type="protein sequence ID" value="KAB4094884.1"/>
    <property type="molecule type" value="Genomic_DNA"/>
</dbReference>
<dbReference type="RefSeq" id="WP_005832701.1">
    <property type="nucleotide sequence ID" value="NZ_BQNO01000001.1"/>
</dbReference>
<dbReference type="EMBL" id="JAQNSG010000018">
    <property type="protein sequence ID" value="MDC1881693.1"/>
    <property type="molecule type" value="Genomic_DNA"/>
</dbReference>
<comment type="catalytic activity">
    <reaction evidence="5">
        <text>3'-dephospho-CoA + ATP = ADP + CoA + H(+)</text>
        <dbReference type="Rhea" id="RHEA:18245"/>
        <dbReference type="ChEBI" id="CHEBI:15378"/>
        <dbReference type="ChEBI" id="CHEBI:30616"/>
        <dbReference type="ChEBI" id="CHEBI:57287"/>
        <dbReference type="ChEBI" id="CHEBI:57328"/>
        <dbReference type="ChEBI" id="CHEBI:456216"/>
        <dbReference type="EC" id="2.7.1.24"/>
    </reaction>
</comment>
<evidence type="ECO:0000256" key="5">
    <source>
        <dbReference type="HAMAP-Rule" id="MF_00376"/>
    </source>
</evidence>
<dbReference type="CDD" id="cd02022">
    <property type="entry name" value="DPCK"/>
    <property type="match status" value="1"/>
</dbReference>
<dbReference type="PROSITE" id="PS51219">
    <property type="entry name" value="DPCK"/>
    <property type="match status" value="1"/>
</dbReference>
<dbReference type="PANTHER" id="PTHR10695">
    <property type="entry name" value="DEPHOSPHO-COA KINASE-RELATED"/>
    <property type="match status" value="1"/>
</dbReference>
<dbReference type="AlphaFoldDB" id="A0A174GVB5"/>
<keyword evidence="5 12" id="KW-0808">Transferase</keyword>
<dbReference type="Proteomes" id="UP000284640">
    <property type="component" value="Unassembled WGS sequence"/>
</dbReference>
<evidence type="ECO:0000313" key="16">
    <source>
        <dbReference type="Proteomes" id="UP000095766"/>
    </source>
</evidence>
<dbReference type="GO" id="GO:0005524">
    <property type="term" value="F:ATP binding"/>
    <property type="evidence" value="ECO:0007669"/>
    <property type="project" value="UniProtKB-UniRule"/>
</dbReference>
<accession>A0A174GVB5</accession>
<evidence type="ECO:0000256" key="6">
    <source>
        <dbReference type="NCBIfam" id="TIGR00152"/>
    </source>
</evidence>
<dbReference type="EMBL" id="QRJL01000001">
    <property type="protein sequence ID" value="RHH34811.1"/>
    <property type="molecule type" value="Genomic_DNA"/>
</dbReference>
<keyword evidence="3 5" id="KW-0067">ATP-binding</keyword>
<evidence type="ECO:0000313" key="8">
    <source>
        <dbReference type="EMBL" id="KAB4094884.1"/>
    </source>
</evidence>
<reference evidence="10" key="4">
    <citation type="submission" date="2022-10" db="EMBL/GenBank/DDBJ databases">
        <title>Human gut microbiome strain richness.</title>
        <authorList>
            <person name="Chen-Liaw A."/>
        </authorList>
    </citation>
    <scope>NUCLEOTIDE SEQUENCE</scope>
    <source>
        <strain evidence="10">1001713st2_A4_1001713B170214_170313</strain>
    </source>
</reference>
<evidence type="ECO:0000313" key="19">
    <source>
        <dbReference type="Proteomes" id="UP000284022"/>
    </source>
</evidence>
<dbReference type="Proteomes" id="UP000261295">
    <property type="component" value="Unassembled WGS sequence"/>
</dbReference>
<reference evidence="7 16" key="1">
    <citation type="submission" date="2015-09" db="EMBL/GenBank/DDBJ databases">
        <authorList>
            <consortium name="Pathogen Informatics"/>
        </authorList>
    </citation>
    <scope>NUCLEOTIDE SEQUENCE [LARGE SCALE GENOMIC DNA]</scope>
    <source>
        <strain evidence="7 16">2789STDY5834898</strain>
    </source>
</reference>
<evidence type="ECO:0000313" key="13">
    <source>
        <dbReference type="EMBL" id="RHC73227.1"/>
    </source>
</evidence>
<dbReference type="SUPFAM" id="SSF52540">
    <property type="entry name" value="P-loop containing nucleoside triphosphate hydrolases"/>
    <property type="match status" value="1"/>
</dbReference>
<dbReference type="EMBL" id="QSKL01000002">
    <property type="protein sequence ID" value="RHE61304.1"/>
    <property type="molecule type" value="Genomic_DNA"/>
</dbReference>
<evidence type="ECO:0000313" key="10">
    <source>
        <dbReference type="EMBL" id="MDC1881693.1"/>
    </source>
</evidence>
<dbReference type="Proteomes" id="UP000284514">
    <property type="component" value="Unassembled WGS sequence"/>
</dbReference>
<dbReference type="UniPathway" id="UPA00241">
    <property type="reaction ID" value="UER00356"/>
</dbReference>
<evidence type="ECO:0000313" key="14">
    <source>
        <dbReference type="EMBL" id="RHE61304.1"/>
    </source>
</evidence>
<feature type="binding site" evidence="5">
    <location>
        <begin position="12"/>
        <end position="17"/>
    </location>
    <ligand>
        <name>ATP</name>
        <dbReference type="ChEBI" id="CHEBI:30616"/>
    </ligand>
</feature>
<dbReference type="NCBIfam" id="TIGR00152">
    <property type="entry name" value="dephospho-CoA kinase"/>
    <property type="match status" value="1"/>
</dbReference>
<evidence type="ECO:0000313" key="11">
    <source>
        <dbReference type="EMBL" id="RGM57957.1"/>
    </source>
</evidence>
<dbReference type="GO" id="GO:0004140">
    <property type="term" value="F:dephospho-CoA kinase activity"/>
    <property type="evidence" value="ECO:0007669"/>
    <property type="project" value="UniProtKB-UniRule"/>
</dbReference>
<evidence type="ECO:0000256" key="1">
    <source>
        <dbReference type="ARBA" id="ARBA00009018"/>
    </source>
</evidence>
<dbReference type="Pfam" id="PF01121">
    <property type="entry name" value="CoaE"/>
    <property type="match status" value="1"/>
</dbReference>
<keyword evidence="4 5" id="KW-0173">Coenzyme A biosynthesis</keyword>
<evidence type="ECO:0000313" key="9">
    <source>
        <dbReference type="EMBL" id="KAB4211132.1"/>
    </source>
</evidence>
<evidence type="ECO:0000313" key="22">
    <source>
        <dbReference type="Proteomes" id="UP000432488"/>
    </source>
</evidence>
<dbReference type="EMBL" id="WCTR01000010">
    <property type="protein sequence ID" value="KAB4211132.1"/>
    <property type="molecule type" value="Genomic_DNA"/>
</dbReference>
<dbReference type="EMBL" id="QSIF01000018">
    <property type="protein sequence ID" value="RHC73227.1"/>
    <property type="molecule type" value="Genomic_DNA"/>
</dbReference>
<evidence type="ECO:0000256" key="3">
    <source>
        <dbReference type="ARBA" id="ARBA00022840"/>
    </source>
</evidence>
<dbReference type="PANTHER" id="PTHR10695:SF46">
    <property type="entry name" value="BIFUNCTIONAL COENZYME A SYNTHASE-RELATED"/>
    <property type="match status" value="1"/>
</dbReference>
<dbReference type="Proteomes" id="UP000284022">
    <property type="component" value="Unassembled WGS sequence"/>
</dbReference>
<dbReference type="GO" id="GO:0015937">
    <property type="term" value="P:coenzyme A biosynthetic process"/>
    <property type="evidence" value="ECO:0007669"/>
    <property type="project" value="UniProtKB-UniRule"/>
</dbReference>
<dbReference type="Proteomes" id="UP001213309">
    <property type="component" value="Unassembled WGS sequence"/>
</dbReference>
<dbReference type="InterPro" id="IPR001977">
    <property type="entry name" value="Depp_CoAkinase"/>
</dbReference>
<dbReference type="HAMAP" id="MF_00376">
    <property type="entry name" value="Dephospho_CoA_kinase"/>
    <property type="match status" value="1"/>
</dbReference>
<evidence type="ECO:0000313" key="15">
    <source>
        <dbReference type="EMBL" id="RHH34811.1"/>
    </source>
</evidence>
<dbReference type="GO" id="GO:0005737">
    <property type="term" value="C:cytoplasm"/>
    <property type="evidence" value="ECO:0007669"/>
    <property type="project" value="UniProtKB-SubCell"/>
</dbReference>
<keyword evidence="5 12" id="KW-0418">Kinase</keyword>
<dbReference type="Proteomes" id="UP000283766">
    <property type="component" value="Unassembled WGS sequence"/>
</dbReference>
<proteinExistence type="inferred from homology"/>
<dbReference type="Proteomes" id="UP000432488">
    <property type="component" value="Unassembled WGS sequence"/>
</dbReference>